<dbReference type="GO" id="GO:0005524">
    <property type="term" value="F:ATP binding"/>
    <property type="evidence" value="ECO:0007669"/>
    <property type="project" value="UniProtKB-KW"/>
</dbReference>
<keyword evidence="3" id="KW-0067">ATP-binding</keyword>
<reference evidence="5 6" key="1">
    <citation type="submission" date="2019-02" db="EMBL/GenBank/DDBJ databases">
        <title>Deep-cultivation of Planctomycetes and their phenomic and genomic characterization uncovers novel biology.</title>
        <authorList>
            <person name="Wiegand S."/>
            <person name="Jogler M."/>
            <person name="Boedeker C."/>
            <person name="Pinto D."/>
            <person name="Vollmers J."/>
            <person name="Rivas-Marin E."/>
            <person name="Kohn T."/>
            <person name="Peeters S.H."/>
            <person name="Heuer A."/>
            <person name="Rast P."/>
            <person name="Oberbeckmann S."/>
            <person name="Bunk B."/>
            <person name="Jeske O."/>
            <person name="Meyerdierks A."/>
            <person name="Storesund J.E."/>
            <person name="Kallscheuer N."/>
            <person name="Luecker S."/>
            <person name="Lage O.M."/>
            <person name="Pohl T."/>
            <person name="Merkel B.J."/>
            <person name="Hornburger P."/>
            <person name="Mueller R.-W."/>
            <person name="Bruemmer F."/>
            <person name="Labrenz M."/>
            <person name="Spormann A.M."/>
            <person name="Op den Camp H."/>
            <person name="Overmann J."/>
            <person name="Amann R."/>
            <person name="Jetten M.S.M."/>
            <person name="Mascher T."/>
            <person name="Medema M.H."/>
            <person name="Devos D.P."/>
            <person name="Kaster A.-K."/>
            <person name="Ovreas L."/>
            <person name="Rohde M."/>
            <person name="Galperin M.Y."/>
            <person name="Jogler C."/>
        </authorList>
    </citation>
    <scope>NUCLEOTIDE SEQUENCE [LARGE SCALE GENOMIC DNA]</scope>
    <source>
        <strain evidence="5 6">Mal52</strain>
    </source>
</reference>
<dbReference type="RefSeq" id="WP_145373855.1">
    <property type="nucleotide sequence ID" value="NZ_CP036276.1"/>
</dbReference>
<evidence type="ECO:0000256" key="2">
    <source>
        <dbReference type="ARBA" id="ARBA00022741"/>
    </source>
</evidence>
<evidence type="ECO:0000256" key="1">
    <source>
        <dbReference type="ARBA" id="ARBA00006611"/>
    </source>
</evidence>
<dbReference type="Proteomes" id="UP000319383">
    <property type="component" value="Chromosome"/>
</dbReference>
<keyword evidence="6" id="KW-1185">Reference proteome</keyword>
<gene>
    <name evidence="5" type="primary">epsE_1</name>
    <name evidence="5" type="ORF">Mal52_03210</name>
</gene>
<accession>A0A517ZHA8</accession>
<dbReference type="CDD" id="cd01129">
    <property type="entry name" value="PulE-GspE-like"/>
    <property type="match status" value="1"/>
</dbReference>
<dbReference type="GO" id="GO:0016887">
    <property type="term" value="F:ATP hydrolysis activity"/>
    <property type="evidence" value="ECO:0007669"/>
    <property type="project" value="TreeGrafter"/>
</dbReference>
<dbReference type="SUPFAM" id="SSF52540">
    <property type="entry name" value="P-loop containing nucleoside triphosphate hydrolases"/>
    <property type="match status" value="1"/>
</dbReference>
<dbReference type="InterPro" id="IPR001482">
    <property type="entry name" value="T2SS/T4SS_dom"/>
</dbReference>
<protein>
    <submittedName>
        <fullName evidence="5">Type II secretion system protein E</fullName>
    </submittedName>
</protein>
<evidence type="ECO:0000313" key="6">
    <source>
        <dbReference type="Proteomes" id="UP000319383"/>
    </source>
</evidence>
<keyword evidence="2" id="KW-0547">Nucleotide-binding</keyword>
<feature type="domain" description="Bacterial type II secretion system protein E" evidence="4">
    <location>
        <begin position="19"/>
        <end position="394"/>
    </location>
</feature>
<dbReference type="PANTHER" id="PTHR30258">
    <property type="entry name" value="TYPE II SECRETION SYSTEM PROTEIN GSPE-RELATED"/>
    <property type="match status" value="1"/>
</dbReference>
<sequence>MPQNLETQFRERLPRCGEEDPQYVTELVDVILSAASEAGATDVHLLPGEDAMEMRWRLDGVLQSVAMFSARLAPRIVARLKVLSDLLTYQTEMPQEGRIRDAGDFETRVSTFPALYGEKCVVRLFAGAGRYDRLDRLNLPQDILTDIRRLLQQTTGVFMVTGPAGCGKTTTNYACLREIVDNSGSGKSLVSLEDPIEVVVPGVTQSQVNQAAGFDLTVGLRSLMRQDPEVIMVGEIRDREVAETVFQASLTGHLVVTTFHAGSAAEAVNRLSDMGIEPFLLKSGLLGILSQRLLRRLCACAQPSAERDDRMGLAVEQATMPVGCSDCQGTGYRGRFVVAEMLTVEDDAIGEAIRNRRDARFLEQTAISAGMVTSLSRACEAVNQGITSPAEVRRVFGF</sequence>
<organism evidence="5 6">
    <name type="scientific">Symmachiella dynata</name>
    <dbReference type="NCBI Taxonomy" id="2527995"/>
    <lineage>
        <taxon>Bacteria</taxon>
        <taxon>Pseudomonadati</taxon>
        <taxon>Planctomycetota</taxon>
        <taxon>Planctomycetia</taxon>
        <taxon>Planctomycetales</taxon>
        <taxon>Planctomycetaceae</taxon>
        <taxon>Symmachiella</taxon>
    </lineage>
</organism>
<evidence type="ECO:0000259" key="4">
    <source>
        <dbReference type="Pfam" id="PF00437"/>
    </source>
</evidence>
<dbReference type="EMBL" id="CP036276">
    <property type="protein sequence ID" value="QDU41867.1"/>
    <property type="molecule type" value="Genomic_DNA"/>
</dbReference>
<evidence type="ECO:0000313" key="5">
    <source>
        <dbReference type="EMBL" id="QDU41867.1"/>
    </source>
</evidence>
<dbReference type="PANTHER" id="PTHR30258:SF2">
    <property type="entry name" value="COMG OPERON PROTEIN 1"/>
    <property type="match status" value="1"/>
</dbReference>
<dbReference type="AlphaFoldDB" id="A0A517ZHA8"/>
<dbReference type="GO" id="GO:0005886">
    <property type="term" value="C:plasma membrane"/>
    <property type="evidence" value="ECO:0007669"/>
    <property type="project" value="TreeGrafter"/>
</dbReference>
<comment type="similarity">
    <text evidence="1">Belongs to the GSP E family.</text>
</comment>
<dbReference type="InterPro" id="IPR027417">
    <property type="entry name" value="P-loop_NTPase"/>
</dbReference>
<dbReference type="Gene3D" id="3.40.50.300">
    <property type="entry name" value="P-loop containing nucleotide triphosphate hydrolases"/>
    <property type="match status" value="1"/>
</dbReference>
<proteinExistence type="inferred from homology"/>
<name>A0A517ZHA8_9PLAN</name>
<dbReference type="Pfam" id="PF00437">
    <property type="entry name" value="T2SSE"/>
    <property type="match status" value="1"/>
</dbReference>
<dbReference type="Gene3D" id="3.30.450.90">
    <property type="match status" value="1"/>
</dbReference>
<dbReference type="KEGG" id="sdyn:Mal52_03210"/>
<evidence type="ECO:0000256" key="3">
    <source>
        <dbReference type="ARBA" id="ARBA00022840"/>
    </source>
</evidence>